<dbReference type="RefSeq" id="WP_068991560.1">
    <property type="nucleotide sequence ID" value="NZ_BMJN01000003.1"/>
</dbReference>
<dbReference type="EC" id="5.2.1.8" evidence="12"/>
<feature type="chain" id="PRO_5038700841" description="Foldase protein PrsA" evidence="13">
    <location>
        <begin position="20"/>
        <end position="318"/>
    </location>
</feature>
<dbReference type="SUPFAM" id="SSF109998">
    <property type="entry name" value="Triger factor/SurA peptide-binding domain-like"/>
    <property type="match status" value="1"/>
</dbReference>
<evidence type="ECO:0000256" key="8">
    <source>
        <dbReference type="ARBA" id="ARBA00023136"/>
    </source>
</evidence>
<evidence type="ECO:0000259" key="14">
    <source>
        <dbReference type="PROSITE" id="PS50198"/>
    </source>
</evidence>
<comment type="caution">
    <text evidence="15">The sequence shown here is derived from an EMBL/GenBank/DDBJ whole genome shotgun (WGS) entry which is preliminary data.</text>
</comment>
<dbReference type="GO" id="GO:0006457">
    <property type="term" value="P:protein folding"/>
    <property type="evidence" value="ECO:0007669"/>
    <property type="project" value="UniProtKB-UniRule"/>
</dbReference>
<evidence type="ECO:0000256" key="3">
    <source>
        <dbReference type="ARBA" id="ARBA00004193"/>
    </source>
</evidence>
<dbReference type="InterPro" id="IPR046357">
    <property type="entry name" value="PPIase_dom_sf"/>
</dbReference>
<dbReference type="InterPro" id="IPR027304">
    <property type="entry name" value="Trigger_fact/SurA_dom_sf"/>
</dbReference>
<dbReference type="Proteomes" id="UP000660801">
    <property type="component" value="Unassembled WGS sequence"/>
</dbReference>
<evidence type="ECO:0000256" key="7">
    <source>
        <dbReference type="ARBA" id="ARBA00023110"/>
    </source>
</evidence>
<dbReference type="PROSITE" id="PS50198">
    <property type="entry name" value="PPIC_PPIASE_2"/>
    <property type="match status" value="1"/>
</dbReference>
<evidence type="ECO:0000313" key="15">
    <source>
        <dbReference type="EMBL" id="GGE25718.1"/>
    </source>
</evidence>
<keyword evidence="9 12" id="KW-0564">Palmitate</keyword>
<keyword evidence="16" id="KW-1185">Reference proteome</keyword>
<evidence type="ECO:0000256" key="11">
    <source>
        <dbReference type="ARBA" id="ARBA00023288"/>
    </source>
</evidence>
<keyword evidence="10 12" id="KW-0413">Isomerase</keyword>
<keyword evidence="6 12" id="KW-0732">Signal</keyword>
<proteinExistence type="inferred from homology"/>
<evidence type="ECO:0000256" key="5">
    <source>
        <dbReference type="ARBA" id="ARBA00022475"/>
    </source>
</evidence>
<evidence type="ECO:0000256" key="9">
    <source>
        <dbReference type="ARBA" id="ARBA00023139"/>
    </source>
</evidence>
<dbReference type="HAMAP" id="MF_01145">
    <property type="entry name" value="Foldase_PrsA"/>
    <property type="match status" value="1"/>
</dbReference>
<keyword evidence="8 12" id="KW-0472">Membrane</keyword>
<dbReference type="Pfam" id="PF00639">
    <property type="entry name" value="Rotamase"/>
    <property type="match status" value="1"/>
</dbReference>
<dbReference type="SUPFAM" id="SSF54534">
    <property type="entry name" value="FKBP-like"/>
    <property type="match status" value="1"/>
</dbReference>
<dbReference type="OrthoDB" id="2194386at2"/>
<dbReference type="Gene3D" id="1.10.4030.10">
    <property type="entry name" value="Porin chaperone SurA, peptide-binding domain"/>
    <property type="match status" value="1"/>
</dbReference>
<dbReference type="PANTHER" id="PTHR47245:SF1">
    <property type="entry name" value="FOLDASE PROTEIN PRSA"/>
    <property type="match status" value="1"/>
</dbReference>
<evidence type="ECO:0000256" key="6">
    <source>
        <dbReference type="ARBA" id="ARBA00022729"/>
    </source>
</evidence>
<evidence type="ECO:0000256" key="2">
    <source>
        <dbReference type="ARBA" id="ARBA00003828"/>
    </source>
</evidence>
<reference evidence="15" key="1">
    <citation type="journal article" date="2014" name="Int. J. Syst. Evol. Microbiol.">
        <title>Complete genome sequence of Corynebacterium casei LMG S-19264T (=DSM 44701T), isolated from a smear-ripened cheese.</title>
        <authorList>
            <consortium name="US DOE Joint Genome Institute (JGI-PGF)"/>
            <person name="Walter F."/>
            <person name="Albersmeier A."/>
            <person name="Kalinowski J."/>
            <person name="Ruckert C."/>
        </authorList>
    </citation>
    <scope>NUCLEOTIDE SEQUENCE</scope>
    <source>
        <strain evidence="15">CGMCC 1.15533</strain>
    </source>
</reference>
<keyword evidence="5 12" id="KW-1003">Cell membrane</keyword>
<dbReference type="InterPro" id="IPR050245">
    <property type="entry name" value="PrsA_foldase"/>
</dbReference>
<dbReference type="EMBL" id="BMJN01000003">
    <property type="protein sequence ID" value="GGE25718.1"/>
    <property type="molecule type" value="Genomic_DNA"/>
</dbReference>
<comment type="function">
    <text evidence="2 12">Plays a major role in protein secretion by helping the post-translocational extracellular folding of several secreted proteins.</text>
</comment>
<dbReference type="AlphaFoldDB" id="A0A917A577"/>
<feature type="domain" description="PpiC" evidence="14">
    <location>
        <begin position="144"/>
        <end position="241"/>
    </location>
</feature>
<dbReference type="InterPro" id="IPR023059">
    <property type="entry name" value="Foldase_PrsA"/>
</dbReference>
<evidence type="ECO:0000256" key="4">
    <source>
        <dbReference type="ARBA" id="ARBA00006071"/>
    </source>
</evidence>
<dbReference type="GO" id="GO:0005886">
    <property type="term" value="C:plasma membrane"/>
    <property type="evidence" value="ECO:0007669"/>
    <property type="project" value="UniProtKB-SubCell"/>
</dbReference>
<comment type="similarity">
    <text evidence="4 12">Belongs to the PrsA family.</text>
</comment>
<protein>
    <recommendedName>
        <fullName evidence="12">Foldase protein PrsA</fullName>
        <ecNumber evidence="12">5.2.1.8</ecNumber>
    </recommendedName>
</protein>
<evidence type="ECO:0000256" key="10">
    <source>
        <dbReference type="ARBA" id="ARBA00023235"/>
    </source>
</evidence>
<evidence type="ECO:0000313" key="16">
    <source>
        <dbReference type="Proteomes" id="UP000660801"/>
    </source>
</evidence>
<reference evidence="15" key="2">
    <citation type="submission" date="2020-09" db="EMBL/GenBank/DDBJ databases">
        <authorList>
            <person name="Sun Q."/>
            <person name="Zhou Y."/>
        </authorList>
    </citation>
    <scope>NUCLEOTIDE SEQUENCE</scope>
    <source>
        <strain evidence="15">CGMCC 1.15533</strain>
    </source>
</reference>
<organism evidence="15 16">
    <name type="scientific">Streptococcus himalayensis</name>
    <dbReference type="NCBI Taxonomy" id="1888195"/>
    <lineage>
        <taxon>Bacteria</taxon>
        <taxon>Bacillati</taxon>
        <taxon>Bacillota</taxon>
        <taxon>Bacilli</taxon>
        <taxon>Lactobacillales</taxon>
        <taxon>Streptococcaceae</taxon>
        <taxon>Streptococcus</taxon>
    </lineage>
</organism>
<name>A0A917A577_9STRE</name>
<sequence>MKKKILAGAVTLLSAVTLAACSQSGAKDADIVTMKGNTITVSKFYDQVKNNTAAQQVLLNMTIQEVFEKKYGDKVTDKEVKEAFEQNKKSYGAAFPQILAQAGLTEETYQTQIRTNKLVEYAVKQAAEKTINDDAYKAAYDAYTPEVTAQVIKLDSEDKAKEVLEKAKAEGADFAQIAKENSTDAATKEKGGEIKFDSGSTELPDDVKKAAFALEANGISEVITAKASAYTNSYYIIKLNSKSEKKEKWEDYKDRLKEIILHQKQNEASFIQSIVAEELKDANLKVKDAAFQNVFAQYMNAGSNTSSSSEASSESSSK</sequence>
<feature type="signal peptide" evidence="13">
    <location>
        <begin position="1"/>
        <end position="19"/>
    </location>
</feature>
<keyword evidence="7 12" id="KW-0697">Rotamase</keyword>
<gene>
    <name evidence="12 15" type="primary">prsA</name>
    <name evidence="15" type="ORF">GCM10011510_03550</name>
</gene>
<comment type="catalytic activity">
    <reaction evidence="1 12">
        <text>[protein]-peptidylproline (omega=180) = [protein]-peptidylproline (omega=0)</text>
        <dbReference type="Rhea" id="RHEA:16237"/>
        <dbReference type="Rhea" id="RHEA-COMP:10747"/>
        <dbReference type="Rhea" id="RHEA-COMP:10748"/>
        <dbReference type="ChEBI" id="CHEBI:83833"/>
        <dbReference type="ChEBI" id="CHEBI:83834"/>
        <dbReference type="EC" id="5.2.1.8"/>
    </reaction>
</comment>
<keyword evidence="11 12" id="KW-0449">Lipoprotein</keyword>
<dbReference type="NCBIfam" id="NF002361">
    <property type="entry name" value="PRK01326.1"/>
    <property type="match status" value="1"/>
</dbReference>
<comment type="subcellular location">
    <subcellularLocation>
        <location evidence="3 12">Cell membrane</location>
        <topology evidence="3 12">Lipid-anchor</topology>
    </subcellularLocation>
</comment>
<accession>A0A917A577</accession>
<evidence type="ECO:0000256" key="1">
    <source>
        <dbReference type="ARBA" id="ARBA00000971"/>
    </source>
</evidence>
<evidence type="ECO:0000256" key="13">
    <source>
        <dbReference type="SAM" id="SignalP"/>
    </source>
</evidence>
<dbReference type="PANTHER" id="PTHR47245">
    <property type="entry name" value="PEPTIDYLPROLYL ISOMERASE"/>
    <property type="match status" value="1"/>
</dbReference>
<dbReference type="Gene3D" id="3.10.50.40">
    <property type="match status" value="1"/>
</dbReference>
<evidence type="ECO:0000256" key="12">
    <source>
        <dbReference type="HAMAP-Rule" id="MF_01145"/>
    </source>
</evidence>
<dbReference type="GO" id="GO:0003755">
    <property type="term" value="F:peptidyl-prolyl cis-trans isomerase activity"/>
    <property type="evidence" value="ECO:0007669"/>
    <property type="project" value="UniProtKB-UniRule"/>
</dbReference>
<dbReference type="PROSITE" id="PS51257">
    <property type="entry name" value="PROKAR_LIPOPROTEIN"/>
    <property type="match status" value="1"/>
</dbReference>
<dbReference type="InterPro" id="IPR000297">
    <property type="entry name" value="PPIase_PpiC"/>
</dbReference>